<evidence type="ECO:0000313" key="3">
    <source>
        <dbReference type="Proteomes" id="UP001375743"/>
    </source>
</evidence>
<organism evidence="2 3">
    <name type="scientific">Benzoatithermus flavus</name>
    <dbReference type="NCBI Taxonomy" id="3108223"/>
    <lineage>
        <taxon>Bacteria</taxon>
        <taxon>Pseudomonadati</taxon>
        <taxon>Pseudomonadota</taxon>
        <taxon>Alphaproteobacteria</taxon>
        <taxon>Geminicoccales</taxon>
        <taxon>Geminicoccaceae</taxon>
        <taxon>Benzoatithermus</taxon>
    </lineage>
</organism>
<dbReference type="RefSeq" id="WP_418159807.1">
    <property type="nucleotide sequence ID" value="NZ_JBBLZC010000011.1"/>
</dbReference>
<sequence>MPEARAASAVQEGSEAHARAIFFGGLAVLALIVLIGAGLWLLATRLQRWHAAGQPPATPIETATIAPPPPRLQVSPASDLAAFRAHEEAELHRLGWVDRQAGRARIPIEDAMRLLAAHGWPQTPEPPP</sequence>
<evidence type="ECO:0000256" key="1">
    <source>
        <dbReference type="SAM" id="Phobius"/>
    </source>
</evidence>
<feature type="transmembrane region" description="Helical" evidence="1">
    <location>
        <begin position="20"/>
        <end position="42"/>
    </location>
</feature>
<keyword evidence="1" id="KW-1133">Transmembrane helix</keyword>
<keyword evidence="3" id="KW-1185">Reference proteome</keyword>
<evidence type="ECO:0000313" key="2">
    <source>
        <dbReference type="EMBL" id="MEK0083956.1"/>
    </source>
</evidence>
<proteinExistence type="predicted"/>
<keyword evidence="1" id="KW-0472">Membrane</keyword>
<gene>
    <name evidence="2" type="ORF">U1T56_12405</name>
</gene>
<reference evidence="2 3" key="1">
    <citation type="submission" date="2024-01" db="EMBL/GenBank/DDBJ databases">
        <title>Multi-omics insights into the function and evolution of sodium benzoate biodegradation pathways in Benzoatithermus flavus gen. nov., sp. nov. from hot spring.</title>
        <authorList>
            <person name="Hu C.-J."/>
            <person name="Li W.-J."/>
        </authorList>
    </citation>
    <scope>NUCLEOTIDE SEQUENCE [LARGE SCALE GENOMIC DNA]</scope>
    <source>
        <strain evidence="2 3">SYSU G07066</strain>
    </source>
</reference>
<protein>
    <submittedName>
        <fullName evidence="2">Uncharacterized protein</fullName>
    </submittedName>
</protein>
<keyword evidence="1" id="KW-0812">Transmembrane</keyword>
<dbReference type="EMBL" id="JBBLZC010000011">
    <property type="protein sequence ID" value="MEK0083956.1"/>
    <property type="molecule type" value="Genomic_DNA"/>
</dbReference>
<dbReference type="Proteomes" id="UP001375743">
    <property type="component" value="Unassembled WGS sequence"/>
</dbReference>
<comment type="caution">
    <text evidence="2">The sequence shown here is derived from an EMBL/GenBank/DDBJ whole genome shotgun (WGS) entry which is preliminary data.</text>
</comment>
<accession>A0ABU8XST2</accession>
<name>A0ABU8XST2_9PROT</name>